<evidence type="ECO:0000313" key="3">
    <source>
        <dbReference type="Proteomes" id="UP001302316"/>
    </source>
</evidence>
<keyword evidence="1" id="KW-0472">Membrane</keyword>
<evidence type="ECO:0000256" key="1">
    <source>
        <dbReference type="SAM" id="Phobius"/>
    </source>
</evidence>
<keyword evidence="1" id="KW-1133">Transmembrane helix</keyword>
<dbReference type="InterPro" id="IPR009554">
    <property type="entry name" value="Phageshock_PspB"/>
</dbReference>
<comment type="caution">
    <text evidence="2">The sequence shown here is derived from an EMBL/GenBank/DDBJ whole genome shotgun (WGS) entry which is preliminary data.</text>
</comment>
<dbReference type="RefSeq" id="WP_346050732.1">
    <property type="nucleotide sequence ID" value="NZ_JAYGII010000006.1"/>
</dbReference>
<proteinExistence type="predicted"/>
<dbReference type="AlphaFoldDB" id="A0AAP6JEI6"/>
<dbReference type="Pfam" id="PF06667">
    <property type="entry name" value="PspB"/>
    <property type="match status" value="1"/>
</dbReference>
<dbReference type="GO" id="GO:0009271">
    <property type="term" value="P:phage shock"/>
    <property type="evidence" value="ECO:0007669"/>
    <property type="project" value="InterPro"/>
</dbReference>
<evidence type="ECO:0000313" key="2">
    <source>
        <dbReference type="EMBL" id="MEA5445101.1"/>
    </source>
</evidence>
<keyword evidence="1" id="KW-0812">Transmembrane</keyword>
<protein>
    <submittedName>
        <fullName evidence="2">Envelope stress response membrane protein PspB</fullName>
    </submittedName>
</protein>
<keyword evidence="3" id="KW-1185">Reference proteome</keyword>
<gene>
    <name evidence="2" type="primary">pspB</name>
    <name evidence="2" type="ORF">VCB98_04610</name>
</gene>
<dbReference type="EMBL" id="JAYGII010000006">
    <property type="protein sequence ID" value="MEA5445101.1"/>
    <property type="molecule type" value="Genomic_DNA"/>
</dbReference>
<dbReference type="GO" id="GO:0006355">
    <property type="term" value="P:regulation of DNA-templated transcription"/>
    <property type="evidence" value="ECO:0007669"/>
    <property type="project" value="InterPro"/>
</dbReference>
<accession>A0AAP6JEI6</accession>
<dbReference type="NCBIfam" id="TIGR02976">
    <property type="entry name" value="phageshock_pspB"/>
    <property type="match status" value="1"/>
</dbReference>
<dbReference type="Proteomes" id="UP001302316">
    <property type="component" value="Unassembled WGS sequence"/>
</dbReference>
<feature type="transmembrane region" description="Helical" evidence="1">
    <location>
        <begin position="6"/>
        <end position="26"/>
    </location>
</feature>
<organism evidence="2 3">
    <name type="scientific">Natronospira elongata</name>
    <dbReference type="NCBI Taxonomy" id="3110268"/>
    <lineage>
        <taxon>Bacteria</taxon>
        <taxon>Pseudomonadati</taxon>
        <taxon>Pseudomonadota</taxon>
        <taxon>Gammaproteobacteria</taxon>
        <taxon>Natronospirales</taxon>
        <taxon>Natronospiraceae</taxon>
        <taxon>Natronospira</taxon>
    </lineage>
</organism>
<sequence length="75" mass="9022">MSEHIVALLIIFMVIVLPLWLLLHYITRWKQTRGLSGEDERSLVELWELADRMEERLHTLEEIIDDREPPRGRRS</sequence>
<name>A0AAP6JEI6_9GAMM</name>
<reference evidence="2 3" key="1">
    <citation type="submission" date="2023-12" db="EMBL/GenBank/DDBJ databases">
        <title>Whole-genome sequencing of halo(alkali)philic microorganisms from hypersaline lakes.</title>
        <authorList>
            <person name="Sorokin D.Y."/>
            <person name="Merkel A.Y."/>
            <person name="Messina E."/>
            <person name="Yakimov M."/>
        </authorList>
    </citation>
    <scope>NUCLEOTIDE SEQUENCE [LARGE SCALE GENOMIC DNA]</scope>
    <source>
        <strain evidence="2 3">AB-CW1</strain>
    </source>
</reference>